<feature type="compositionally biased region" description="Basic and acidic residues" evidence="1">
    <location>
        <begin position="1"/>
        <end position="20"/>
    </location>
</feature>
<sequence>MGGREKWQMGEGDEERKGETAKPGGKMIESGKLEREVRIHPFFDGNGRTARLFMNLILRRGMGREPVTLDEEWRQE</sequence>
<dbReference type="Proteomes" id="UP001620645">
    <property type="component" value="Unassembled WGS sequence"/>
</dbReference>
<dbReference type="PROSITE" id="PS51459">
    <property type="entry name" value="FIDO"/>
    <property type="match status" value="1"/>
</dbReference>
<dbReference type="EMBL" id="JBICCN010000411">
    <property type="protein sequence ID" value="KAL3070302.1"/>
    <property type="molecule type" value="Genomic_DNA"/>
</dbReference>
<dbReference type="SUPFAM" id="SSF140931">
    <property type="entry name" value="Fic-like"/>
    <property type="match status" value="1"/>
</dbReference>
<evidence type="ECO:0000259" key="2">
    <source>
        <dbReference type="PROSITE" id="PS51459"/>
    </source>
</evidence>
<evidence type="ECO:0000256" key="1">
    <source>
        <dbReference type="SAM" id="MobiDB-lite"/>
    </source>
</evidence>
<dbReference type="AlphaFoldDB" id="A0ABD2HUN9"/>
<name>A0ABD2HUN9_HETSC</name>
<organism evidence="3 4">
    <name type="scientific">Heterodera schachtii</name>
    <name type="common">Sugarbeet cyst nematode worm</name>
    <name type="synonym">Tylenchus schachtii</name>
    <dbReference type="NCBI Taxonomy" id="97005"/>
    <lineage>
        <taxon>Eukaryota</taxon>
        <taxon>Metazoa</taxon>
        <taxon>Ecdysozoa</taxon>
        <taxon>Nematoda</taxon>
        <taxon>Chromadorea</taxon>
        <taxon>Rhabditida</taxon>
        <taxon>Tylenchina</taxon>
        <taxon>Tylenchomorpha</taxon>
        <taxon>Tylenchoidea</taxon>
        <taxon>Heteroderidae</taxon>
        <taxon>Heteroderinae</taxon>
        <taxon>Heterodera</taxon>
    </lineage>
</organism>
<gene>
    <name evidence="3" type="ORF">niasHS_016129</name>
</gene>
<feature type="domain" description="Fido" evidence="2">
    <location>
        <begin position="1"/>
        <end position="76"/>
    </location>
</feature>
<dbReference type="InterPro" id="IPR003812">
    <property type="entry name" value="Fido"/>
</dbReference>
<comment type="caution">
    <text evidence="3">The sequence shown here is derived from an EMBL/GenBank/DDBJ whole genome shotgun (WGS) entry which is preliminary data.</text>
</comment>
<reference evidence="3 4" key="1">
    <citation type="submission" date="2024-10" db="EMBL/GenBank/DDBJ databases">
        <authorList>
            <person name="Kim D."/>
        </authorList>
    </citation>
    <scope>NUCLEOTIDE SEQUENCE [LARGE SCALE GENOMIC DNA]</scope>
    <source>
        <strain evidence="3">Taebaek</strain>
    </source>
</reference>
<protein>
    <recommendedName>
        <fullName evidence="2">Fido domain-containing protein</fullName>
    </recommendedName>
</protein>
<dbReference type="Gene3D" id="1.10.3290.10">
    <property type="entry name" value="Fido-like domain"/>
    <property type="match status" value="1"/>
</dbReference>
<feature type="region of interest" description="Disordered" evidence="1">
    <location>
        <begin position="1"/>
        <end position="32"/>
    </location>
</feature>
<keyword evidence="4" id="KW-1185">Reference proteome</keyword>
<accession>A0ABD2HUN9</accession>
<dbReference type="InterPro" id="IPR036597">
    <property type="entry name" value="Fido-like_dom_sf"/>
</dbReference>
<evidence type="ECO:0000313" key="4">
    <source>
        <dbReference type="Proteomes" id="UP001620645"/>
    </source>
</evidence>
<dbReference type="Pfam" id="PF02661">
    <property type="entry name" value="Fic"/>
    <property type="match status" value="1"/>
</dbReference>
<proteinExistence type="predicted"/>
<evidence type="ECO:0000313" key="3">
    <source>
        <dbReference type="EMBL" id="KAL3070302.1"/>
    </source>
</evidence>